<reference evidence="2 3" key="1">
    <citation type="submission" date="2013-02" db="EMBL/GenBank/DDBJ databases">
        <authorList>
            <person name="Genoscope - CEA"/>
        </authorList>
    </citation>
    <scope>NUCLEOTIDE SEQUENCE [LARGE SCALE GENOMIC DNA]</scope>
    <source>
        <strain evidence="2 3">STM 2683</strain>
    </source>
</reference>
<dbReference type="RefSeq" id="WP_008872196.1">
    <property type="nucleotide sequence ID" value="NZ_CAUM01000006.1"/>
</dbReference>
<dbReference type="AlphaFoldDB" id="M5EU10"/>
<proteinExistence type="predicted"/>
<accession>M5EU10</accession>
<dbReference type="InterPro" id="IPR017592">
    <property type="entry name" value="Pilus_assmbl_Flp-typ_CpaB"/>
</dbReference>
<evidence type="ECO:0000313" key="2">
    <source>
        <dbReference type="EMBL" id="CCV03201.1"/>
    </source>
</evidence>
<dbReference type="CDD" id="cd11614">
    <property type="entry name" value="SAF_CpaB_FlgA_like"/>
    <property type="match status" value="1"/>
</dbReference>
<dbReference type="Pfam" id="PF16976">
    <property type="entry name" value="RcpC"/>
    <property type="match status" value="1"/>
</dbReference>
<evidence type="ECO:0000259" key="1">
    <source>
        <dbReference type="SMART" id="SM00858"/>
    </source>
</evidence>
<dbReference type="InterPro" id="IPR013974">
    <property type="entry name" value="SAF"/>
</dbReference>
<dbReference type="STRING" id="1297569.MESS2_1030058"/>
<feature type="domain" description="SAF" evidence="1">
    <location>
        <begin position="47"/>
        <end position="114"/>
    </location>
</feature>
<dbReference type="InterPro" id="IPR031571">
    <property type="entry name" value="RcpC_dom"/>
</dbReference>
<protein>
    <submittedName>
        <fullName evidence="2">Pilus assembly protein CpaB</fullName>
    </submittedName>
</protein>
<evidence type="ECO:0000313" key="3">
    <source>
        <dbReference type="Proteomes" id="UP000012062"/>
    </source>
</evidence>
<dbReference type="NCBIfam" id="TIGR03177">
    <property type="entry name" value="pilus_cpaB"/>
    <property type="match status" value="1"/>
</dbReference>
<name>M5EU10_9HYPH</name>
<gene>
    <name evidence="2" type="ORF">MESS2_1030058</name>
</gene>
<keyword evidence="3" id="KW-1185">Reference proteome</keyword>
<dbReference type="Proteomes" id="UP000012062">
    <property type="component" value="Unassembled WGS sequence"/>
</dbReference>
<comment type="caution">
    <text evidence="2">The sequence shown here is derived from an EMBL/GenBank/DDBJ whole genome shotgun (WGS) entry which is preliminary data.</text>
</comment>
<organism evidence="2 3">
    <name type="scientific">Mesorhizobium metallidurans STM 2683</name>
    <dbReference type="NCBI Taxonomy" id="1297569"/>
    <lineage>
        <taxon>Bacteria</taxon>
        <taxon>Pseudomonadati</taxon>
        <taxon>Pseudomonadota</taxon>
        <taxon>Alphaproteobacteria</taxon>
        <taxon>Hyphomicrobiales</taxon>
        <taxon>Phyllobacteriaceae</taxon>
        <taxon>Mesorhizobium</taxon>
    </lineage>
</organism>
<sequence>MPASRLIILGVAVAAAGGAGYVAKNMVAAPPPQIVEAGPQAPAIALQDVLVLSGDVTMGSQLENNISWQSWPADGINANFITRAAEPEALEKLKGAVARVAMYAGEPLRRSKLIGEGQSFMSSILPSGMRAVATTIAADTSAGGFILPNDFVDVIMTRRSEAANGAPAGFTTETILKNIRVLAIDQTIQEDEEGKKTRVGQTATLELTAQQAEIITVAQQMADRLTLALRSITDTQEKNLGEADYLVSGNGRRGTVRLIKSGEVSEVGTRK</sequence>
<dbReference type="Pfam" id="PF08666">
    <property type="entry name" value="SAF"/>
    <property type="match status" value="1"/>
</dbReference>
<dbReference type="eggNOG" id="COG3745">
    <property type="taxonomic scope" value="Bacteria"/>
</dbReference>
<dbReference type="OrthoDB" id="163768at2"/>
<dbReference type="SMART" id="SM00858">
    <property type="entry name" value="SAF"/>
    <property type="match status" value="1"/>
</dbReference>
<dbReference type="EMBL" id="CAUM01000006">
    <property type="protein sequence ID" value="CCV03201.1"/>
    <property type="molecule type" value="Genomic_DNA"/>
</dbReference>